<dbReference type="RefSeq" id="WP_115979573.1">
    <property type="nucleotide sequence ID" value="NZ_CAJXNW010000013.1"/>
</dbReference>
<feature type="domain" description="Thioredoxin" evidence="14">
    <location>
        <begin position="1"/>
        <end position="151"/>
    </location>
</feature>
<keyword evidence="16" id="KW-1185">Reference proteome</keyword>
<protein>
    <recommendedName>
        <fullName evidence="3">thioredoxin-dependent peroxiredoxin</fullName>
        <ecNumber evidence="3">1.11.1.24</ecNumber>
    </recommendedName>
    <alternativeName>
        <fullName evidence="9">Thioredoxin peroxidase</fullName>
    </alternativeName>
    <alternativeName>
        <fullName evidence="11">Thioredoxin-dependent peroxiredoxin Bcp</fullName>
    </alternativeName>
</protein>
<dbReference type="EC" id="1.11.1.24" evidence="3"/>
<evidence type="ECO:0000256" key="13">
    <source>
        <dbReference type="PIRSR" id="PIRSR000239-1"/>
    </source>
</evidence>
<dbReference type="Pfam" id="PF00578">
    <property type="entry name" value="AhpC-TSA"/>
    <property type="match status" value="1"/>
</dbReference>
<evidence type="ECO:0000256" key="1">
    <source>
        <dbReference type="ARBA" id="ARBA00003330"/>
    </source>
</evidence>
<dbReference type="AlphaFoldDB" id="A0A3D9BT47"/>
<evidence type="ECO:0000256" key="8">
    <source>
        <dbReference type="ARBA" id="ARBA00023284"/>
    </source>
</evidence>
<dbReference type="InterPro" id="IPR036249">
    <property type="entry name" value="Thioredoxin-like_sf"/>
</dbReference>
<dbReference type="GO" id="GO:0005737">
    <property type="term" value="C:cytoplasm"/>
    <property type="evidence" value="ECO:0007669"/>
    <property type="project" value="TreeGrafter"/>
</dbReference>
<gene>
    <name evidence="15" type="ORF">DRV84_09095</name>
</gene>
<feature type="active site" description="Cysteine sulfenic acid (-SOH) intermediate; for peroxidase activity" evidence="13">
    <location>
        <position position="42"/>
    </location>
</feature>
<comment type="catalytic activity">
    <reaction evidence="12">
        <text>a hydroperoxide + [thioredoxin]-dithiol = an alcohol + [thioredoxin]-disulfide + H2O</text>
        <dbReference type="Rhea" id="RHEA:62620"/>
        <dbReference type="Rhea" id="RHEA-COMP:10698"/>
        <dbReference type="Rhea" id="RHEA-COMP:10700"/>
        <dbReference type="ChEBI" id="CHEBI:15377"/>
        <dbReference type="ChEBI" id="CHEBI:29950"/>
        <dbReference type="ChEBI" id="CHEBI:30879"/>
        <dbReference type="ChEBI" id="CHEBI:35924"/>
        <dbReference type="ChEBI" id="CHEBI:50058"/>
        <dbReference type="EC" id="1.11.1.24"/>
    </reaction>
</comment>
<dbReference type="OrthoDB" id="9812811at2"/>
<dbReference type="GO" id="GO:0034599">
    <property type="term" value="P:cellular response to oxidative stress"/>
    <property type="evidence" value="ECO:0007669"/>
    <property type="project" value="TreeGrafter"/>
</dbReference>
<dbReference type="InterPro" id="IPR013766">
    <property type="entry name" value="Thioredoxin_domain"/>
</dbReference>
<dbReference type="Proteomes" id="UP000257131">
    <property type="component" value="Unassembled WGS sequence"/>
</dbReference>
<keyword evidence="5" id="KW-0049">Antioxidant</keyword>
<dbReference type="PIRSF" id="PIRSF000239">
    <property type="entry name" value="AHPC"/>
    <property type="match status" value="1"/>
</dbReference>
<dbReference type="FunFam" id="3.40.30.10:FF:000007">
    <property type="entry name" value="Thioredoxin-dependent thiol peroxidase"/>
    <property type="match status" value="1"/>
</dbReference>
<evidence type="ECO:0000256" key="7">
    <source>
        <dbReference type="ARBA" id="ARBA00023157"/>
    </source>
</evidence>
<dbReference type="Gene3D" id="3.40.30.10">
    <property type="entry name" value="Glutaredoxin"/>
    <property type="match status" value="1"/>
</dbReference>
<dbReference type="InterPro" id="IPR000866">
    <property type="entry name" value="AhpC/TSA"/>
</dbReference>
<comment type="similarity">
    <text evidence="10">Belongs to the peroxiredoxin family. BCP/PrxQ subfamily.</text>
</comment>
<dbReference type="GO" id="GO:0008379">
    <property type="term" value="F:thioredoxin peroxidase activity"/>
    <property type="evidence" value="ECO:0007669"/>
    <property type="project" value="TreeGrafter"/>
</dbReference>
<dbReference type="SUPFAM" id="SSF52833">
    <property type="entry name" value="Thioredoxin-like"/>
    <property type="match status" value="1"/>
</dbReference>
<evidence type="ECO:0000256" key="6">
    <source>
        <dbReference type="ARBA" id="ARBA00023002"/>
    </source>
</evidence>
<name>A0A3D9BT47_9RHOB</name>
<keyword evidence="4" id="KW-0575">Peroxidase</keyword>
<dbReference type="EMBL" id="QOHR01000010">
    <property type="protein sequence ID" value="REC56667.1"/>
    <property type="molecule type" value="Genomic_DNA"/>
</dbReference>
<evidence type="ECO:0000256" key="9">
    <source>
        <dbReference type="ARBA" id="ARBA00032824"/>
    </source>
</evidence>
<comment type="subunit">
    <text evidence="2">Monomer.</text>
</comment>
<keyword evidence="8" id="KW-0676">Redox-active center</keyword>
<dbReference type="CDD" id="cd03017">
    <property type="entry name" value="PRX_BCP"/>
    <property type="match status" value="1"/>
</dbReference>
<evidence type="ECO:0000256" key="2">
    <source>
        <dbReference type="ARBA" id="ARBA00011245"/>
    </source>
</evidence>
<evidence type="ECO:0000259" key="14">
    <source>
        <dbReference type="PROSITE" id="PS51352"/>
    </source>
</evidence>
<dbReference type="PROSITE" id="PS51352">
    <property type="entry name" value="THIOREDOXIN_2"/>
    <property type="match status" value="1"/>
</dbReference>
<sequence length="151" mass="16497">MSDTTAPDFTLPVTGGGEVTLSALRPAPVVLFFYPRDDTSGCTKESIAFSGLKAEFDALGVQVFGISKDSLKSHDKFAEKHALTVPLLSDEGSDVAERYGVWAEKKMYGKTFWGIERSTFLIDGEGRIAREWRKVKVPGHAEEVLEAAKAL</sequence>
<organism evidence="15 16">
    <name type="scientific">Rhodosalinus sediminis</name>
    <dbReference type="NCBI Taxonomy" id="1940533"/>
    <lineage>
        <taxon>Bacteria</taxon>
        <taxon>Pseudomonadati</taxon>
        <taxon>Pseudomonadota</taxon>
        <taxon>Alphaproteobacteria</taxon>
        <taxon>Rhodobacterales</taxon>
        <taxon>Paracoccaceae</taxon>
        <taxon>Rhodosalinus</taxon>
    </lineage>
</organism>
<proteinExistence type="inferred from homology"/>
<evidence type="ECO:0000256" key="12">
    <source>
        <dbReference type="ARBA" id="ARBA00049091"/>
    </source>
</evidence>
<evidence type="ECO:0000256" key="10">
    <source>
        <dbReference type="ARBA" id="ARBA00038489"/>
    </source>
</evidence>
<dbReference type="PANTHER" id="PTHR42801">
    <property type="entry name" value="THIOREDOXIN-DEPENDENT PEROXIDE REDUCTASE"/>
    <property type="match status" value="1"/>
</dbReference>
<evidence type="ECO:0000256" key="3">
    <source>
        <dbReference type="ARBA" id="ARBA00013017"/>
    </source>
</evidence>
<reference evidence="15 16" key="1">
    <citation type="journal article" date="2017" name="Int. J. Syst. Evol. Microbiol.">
        <title>Rhodosalinus sediminis gen. nov., sp. nov., isolated from marine saltern.</title>
        <authorList>
            <person name="Guo L.Y."/>
            <person name="Ling S.K."/>
            <person name="Li C.M."/>
            <person name="Chen G.J."/>
            <person name="Du Z.J."/>
        </authorList>
    </citation>
    <scope>NUCLEOTIDE SEQUENCE [LARGE SCALE GENOMIC DNA]</scope>
    <source>
        <strain evidence="15 16">WDN1C137</strain>
    </source>
</reference>
<dbReference type="InterPro" id="IPR050924">
    <property type="entry name" value="Peroxiredoxin_BCP/PrxQ"/>
</dbReference>
<dbReference type="InterPro" id="IPR024706">
    <property type="entry name" value="Peroxiredoxin_AhpC-typ"/>
</dbReference>
<evidence type="ECO:0000313" key="16">
    <source>
        <dbReference type="Proteomes" id="UP000257131"/>
    </source>
</evidence>
<evidence type="ECO:0000256" key="11">
    <source>
        <dbReference type="ARBA" id="ARBA00042639"/>
    </source>
</evidence>
<keyword evidence="7" id="KW-1015">Disulfide bond</keyword>
<dbReference type="PANTHER" id="PTHR42801:SF4">
    <property type="entry name" value="AHPC_TSA FAMILY PROTEIN"/>
    <property type="match status" value="1"/>
</dbReference>
<evidence type="ECO:0000256" key="5">
    <source>
        <dbReference type="ARBA" id="ARBA00022862"/>
    </source>
</evidence>
<comment type="caution">
    <text evidence="15">The sequence shown here is derived from an EMBL/GenBank/DDBJ whole genome shotgun (WGS) entry which is preliminary data.</text>
</comment>
<dbReference type="GO" id="GO:0045454">
    <property type="term" value="P:cell redox homeostasis"/>
    <property type="evidence" value="ECO:0007669"/>
    <property type="project" value="TreeGrafter"/>
</dbReference>
<evidence type="ECO:0000313" key="15">
    <source>
        <dbReference type="EMBL" id="REC56667.1"/>
    </source>
</evidence>
<evidence type="ECO:0000256" key="4">
    <source>
        <dbReference type="ARBA" id="ARBA00022559"/>
    </source>
</evidence>
<comment type="function">
    <text evidence="1">Thiol-specific peroxidase that catalyzes the reduction of hydrogen peroxide and organic hydroperoxides to water and alcohols, respectively. Plays a role in cell protection against oxidative stress by detoxifying peroxides and as sensor of hydrogen peroxide-mediated signaling events.</text>
</comment>
<accession>A0A3D9BT47</accession>
<keyword evidence="6" id="KW-0560">Oxidoreductase</keyword>